<sequence>MSKEPVFLFLGVYNDPDIAYDDLEVVHDLHSAKVIGTYDAGVAVKEADGTISLKRASSKHAAWTGVAAGAVIGILFPPAILGMAAAGGASGGIIGHFSQALSRSDLKELGEVLDSGQAALIVIGRDKLGAELDKAGLRAHERAEKEIKVDAGELDAQLSTAASELDTQ</sequence>
<dbReference type="RefSeq" id="WP_035836100.1">
    <property type="nucleotide sequence ID" value="NZ_JACHBQ010000001.1"/>
</dbReference>
<dbReference type="eggNOG" id="COG4803">
    <property type="taxonomic scope" value="Bacteria"/>
</dbReference>
<dbReference type="STRING" id="1001240.GY21_07430"/>
<reference evidence="2 4" key="2">
    <citation type="submission" date="2020-08" db="EMBL/GenBank/DDBJ databases">
        <title>Sequencing the genomes of 1000 actinobacteria strains.</title>
        <authorList>
            <person name="Klenk H.-P."/>
        </authorList>
    </citation>
    <scope>NUCLEOTIDE SEQUENCE [LARGE SCALE GENOMIC DNA]</scope>
    <source>
        <strain evidence="2 4">DSM 21065</strain>
    </source>
</reference>
<evidence type="ECO:0000313" key="3">
    <source>
        <dbReference type="Proteomes" id="UP000029864"/>
    </source>
</evidence>
<gene>
    <name evidence="2" type="ORF">BJ997_001297</name>
    <name evidence="1" type="ORF">GY21_07430</name>
</gene>
<dbReference type="Pfam" id="PF06897">
    <property type="entry name" value="DUF1269"/>
    <property type="match status" value="1"/>
</dbReference>
<accession>A0A099JHI1</accession>
<organism evidence="1 3">
    <name type="scientific">Cryobacterium roopkundense</name>
    <dbReference type="NCBI Taxonomy" id="1001240"/>
    <lineage>
        <taxon>Bacteria</taxon>
        <taxon>Bacillati</taxon>
        <taxon>Actinomycetota</taxon>
        <taxon>Actinomycetes</taxon>
        <taxon>Micrococcales</taxon>
        <taxon>Microbacteriaceae</taxon>
        <taxon>Cryobacterium</taxon>
    </lineage>
</organism>
<dbReference type="Proteomes" id="UP000561726">
    <property type="component" value="Unassembled WGS sequence"/>
</dbReference>
<comment type="caution">
    <text evidence="1">The sequence shown here is derived from an EMBL/GenBank/DDBJ whole genome shotgun (WGS) entry which is preliminary data.</text>
</comment>
<evidence type="ECO:0000313" key="2">
    <source>
        <dbReference type="EMBL" id="MBB5640749.1"/>
    </source>
</evidence>
<dbReference type="EMBL" id="JPXF01000024">
    <property type="protein sequence ID" value="KGJ77530.1"/>
    <property type="molecule type" value="Genomic_DNA"/>
</dbReference>
<protein>
    <submittedName>
        <fullName evidence="2">Putative membrane protein</fullName>
    </submittedName>
</protein>
<proteinExistence type="predicted"/>
<reference evidence="1 3" key="1">
    <citation type="submission" date="2014-08" db="EMBL/GenBank/DDBJ databases">
        <authorList>
            <person name="Sisinthy S."/>
        </authorList>
    </citation>
    <scope>NUCLEOTIDE SEQUENCE [LARGE SCALE GENOMIC DNA]</scope>
    <source>
        <strain evidence="1 3">RuG17</strain>
    </source>
</reference>
<dbReference type="AlphaFoldDB" id="A0A099JHI1"/>
<evidence type="ECO:0000313" key="1">
    <source>
        <dbReference type="EMBL" id="KGJ77530.1"/>
    </source>
</evidence>
<dbReference type="Proteomes" id="UP000029864">
    <property type="component" value="Unassembled WGS sequence"/>
</dbReference>
<dbReference type="EMBL" id="JACHBQ010000001">
    <property type="protein sequence ID" value="MBB5640749.1"/>
    <property type="molecule type" value="Genomic_DNA"/>
</dbReference>
<name>A0A099JHI1_9MICO</name>
<keyword evidence="3" id="KW-1185">Reference proteome</keyword>
<dbReference type="OrthoDB" id="3295122at2"/>
<dbReference type="InterPro" id="IPR009200">
    <property type="entry name" value="DUF1269_membrane"/>
</dbReference>
<evidence type="ECO:0000313" key="4">
    <source>
        <dbReference type="Proteomes" id="UP000561726"/>
    </source>
</evidence>